<dbReference type="SUPFAM" id="SSF51338">
    <property type="entry name" value="Composite domain of metallo-dependent hydrolases"/>
    <property type="match status" value="1"/>
</dbReference>
<evidence type="ECO:0000256" key="8">
    <source>
        <dbReference type="ARBA" id="ARBA00060590"/>
    </source>
</evidence>
<comment type="cofactor">
    <cofactor evidence="12">
        <name>a divalent metal cation</name>
        <dbReference type="ChEBI" id="CHEBI:60240"/>
    </cofactor>
    <text evidence="12">Binds 1 divalent metal cation per subunit.</text>
</comment>
<feature type="binding site" evidence="11">
    <location>
        <begin position="303"/>
        <end position="305"/>
    </location>
    <ligand>
        <name>substrate</name>
    </ligand>
</feature>
<proteinExistence type="inferred from homology"/>
<keyword evidence="5 9" id="KW-0378">Hydrolase</keyword>
<evidence type="ECO:0000313" key="15">
    <source>
        <dbReference type="Proteomes" id="UP000190409"/>
    </source>
</evidence>
<evidence type="ECO:0000256" key="4">
    <source>
        <dbReference type="ARBA" id="ARBA00022723"/>
    </source>
</evidence>
<evidence type="ECO:0000313" key="14">
    <source>
        <dbReference type="EMBL" id="OOL81294.1"/>
    </source>
</evidence>
<feature type="binding site" evidence="12">
    <location>
        <position position="128"/>
    </location>
    <ligand>
        <name>Zn(2+)</name>
        <dbReference type="ChEBI" id="CHEBI:29105"/>
    </ligand>
</feature>
<dbReference type="FunFam" id="3.20.20.140:FF:000004">
    <property type="entry name" value="N-acetylglucosamine-6-phosphate deacetylase"/>
    <property type="match status" value="1"/>
</dbReference>
<organism evidence="14 15">
    <name type="scientific">Dolosigranulum pigrum</name>
    <dbReference type="NCBI Taxonomy" id="29394"/>
    <lineage>
        <taxon>Bacteria</taxon>
        <taxon>Bacillati</taxon>
        <taxon>Bacillota</taxon>
        <taxon>Bacilli</taxon>
        <taxon>Lactobacillales</taxon>
        <taxon>Carnobacteriaceae</taxon>
        <taxon>Dolosigranulum</taxon>
    </lineage>
</organism>
<comment type="catalytic activity">
    <reaction evidence="7">
        <text>N-acetyl-D-glucosamine 6-phosphate + H2O = D-glucosamine 6-phosphate + acetate</text>
        <dbReference type="Rhea" id="RHEA:22936"/>
        <dbReference type="ChEBI" id="CHEBI:15377"/>
        <dbReference type="ChEBI" id="CHEBI:30089"/>
        <dbReference type="ChEBI" id="CHEBI:57513"/>
        <dbReference type="ChEBI" id="CHEBI:58725"/>
        <dbReference type="EC" id="3.5.1.25"/>
    </reaction>
</comment>
<reference evidence="14 15" key="1">
    <citation type="submission" date="2017-01" db="EMBL/GenBank/DDBJ databases">
        <title>Complete Genome Sequence of Dolosigranulum pigrum isolated from a Patient with interstitial lung disease.</title>
        <authorList>
            <person name="Mukhopadhyay R."/>
            <person name="Joaquin J."/>
            <person name="Hogue R."/>
            <person name="Fitzgerald S."/>
            <person name="Jospin G."/>
            <person name="Eisen J.A."/>
            <person name="Chaturvedi V."/>
        </authorList>
    </citation>
    <scope>NUCLEOTIDE SEQUENCE [LARGE SCALE GENOMIC DNA]</scope>
    <source>
        <strain evidence="14 15">15S00348</strain>
    </source>
</reference>
<dbReference type="PANTHER" id="PTHR11113:SF14">
    <property type="entry name" value="N-ACETYLGLUCOSAMINE-6-PHOSPHATE DEACETYLASE"/>
    <property type="match status" value="1"/>
</dbReference>
<dbReference type="SUPFAM" id="SSF51556">
    <property type="entry name" value="Metallo-dependent hydrolases"/>
    <property type="match status" value="1"/>
</dbReference>
<sequence>MATVYTNATIYDGQGRIDNGFIRYEDTILNIGPMSEYTPTEADEEIDAEGRLIIPGFIDVHSHGGYGIDNMDADPEKIDEMVQQFLQEGITSYFATTMTQTAENVEASVEAIAKAAEHNDRIVGIHIEGPFISVDHMGAQNPEFITPPSKDLMKKWNELSGDLIRLVTYAPEVTDVSEFEAYCLEHDIVLSVGHSGATYAELEQSNATHVTHLYNGQLGLHHREPGVTGYGLLNDDVKVEMIVDGHHICPEMVKLTYRAKGADGIVLITDAMRAKGLPNGESELGGQKVFVKDGTARLENGSLAGSILTFIDAFRNMIDFSGCSIEEAVKMSSTNQAEEFNLAGKGKLLPGYDADFLVLSTDLELQQTIYGGETYNG</sequence>
<dbReference type="Pfam" id="PF01979">
    <property type="entry name" value="Amidohydro_1"/>
    <property type="match status" value="1"/>
</dbReference>
<feature type="active site" description="Proton donor/acceptor" evidence="10">
    <location>
        <position position="270"/>
    </location>
</feature>
<dbReference type="EMBL" id="MUYF01000003">
    <property type="protein sequence ID" value="OOL81294.1"/>
    <property type="molecule type" value="Genomic_DNA"/>
</dbReference>
<dbReference type="GO" id="GO:0008448">
    <property type="term" value="F:N-acetylglucosamine-6-phosphate deacetylase activity"/>
    <property type="evidence" value="ECO:0007669"/>
    <property type="project" value="UniProtKB-EC"/>
</dbReference>
<dbReference type="InterPro" id="IPR011059">
    <property type="entry name" value="Metal-dep_hydrolase_composite"/>
</dbReference>
<dbReference type="PIRSF" id="PIRSF038994">
    <property type="entry name" value="NagA"/>
    <property type="match status" value="1"/>
</dbReference>
<dbReference type="Gene3D" id="2.30.40.10">
    <property type="entry name" value="Urease, subunit C, domain 1"/>
    <property type="match status" value="1"/>
</dbReference>
<evidence type="ECO:0000256" key="3">
    <source>
        <dbReference type="ARBA" id="ARBA00018029"/>
    </source>
</evidence>
<dbReference type="PANTHER" id="PTHR11113">
    <property type="entry name" value="N-ACETYLGLUCOSAMINE-6-PHOSPHATE DEACETYLASE"/>
    <property type="match status" value="1"/>
</dbReference>
<dbReference type="Proteomes" id="UP000190409">
    <property type="component" value="Unassembled WGS sequence"/>
</dbReference>
<keyword evidence="4 12" id="KW-0479">Metal-binding</keyword>
<dbReference type="InterPro" id="IPR032466">
    <property type="entry name" value="Metal_Hydrolase"/>
</dbReference>
<comment type="similarity">
    <text evidence="1 9">Belongs to the metallo-dependent hydrolases superfamily. NagA family.</text>
</comment>
<evidence type="ECO:0000256" key="7">
    <source>
        <dbReference type="ARBA" id="ARBA00047647"/>
    </source>
</evidence>
<dbReference type="InterPro" id="IPR003764">
    <property type="entry name" value="GlcNAc_6-P_deAcase"/>
</dbReference>
<evidence type="ECO:0000256" key="6">
    <source>
        <dbReference type="ARBA" id="ARBA00023277"/>
    </source>
</evidence>
<gene>
    <name evidence="14" type="ORF">BWX42_05745</name>
</gene>
<comment type="pathway">
    <text evidence="8">Amino-sugar metabolism; N-acetylneuraminate degradation; D-fructose 6-phosphate from N-acetylneuraminate: step 4/5.</text>
</comment>
<evidence type="ECO:0000256" key="5">
    <source>
        <dbReference type="ARBA" id="ARBA00022801"/>
    </source>
</evidence>
<dbReference type="EC" id="3.5.1.25" evidence="2"/>
<feature type="binding site" evidence="11">
    <location>
        <begin position="215"/>
        <end position="216"/>
    </location>
    <ligand>
        <name>substrate</name>
    </ligand>
</feature>
<dbReference type="Gene3D" id="3.20.20.140">
    <property type="entry name" value="Metal-dependent hydrolases"/>
    <property type="match status" value="1"/>
</dbReference>
<protein>
    <recommendedName>
        <fullName evidence="3">N-acetylglucosamine-6-phosphate deacetylase</fullName>
        <ecNumber evidence="2">3.5.1.25</ecNumber>
    </recommendedName>
</protein>
<evidence type="ECO:0000256" key="11">
    <source>
        <dbReference type="PIRSR" id="PIRSR038994-2"/>
    </source>
</evidence>
<feature type="binding site" evidence="11">
    <location>
        <position position="247"/>
    </location>
    <ligand>
        <name>substrate</name>
    </ligand>
</feature>
<feature type="binding site" evidence="12">
    <location>
        <position position="194"/>
    </location>
    <ligand>
        <name>Zn(2+)</name>
        <dbReference type="ChEBI" id="CHEBI:29105"/>
    </ligand>
</feature>
<evidence type="ECO:0000259" key="13">
    <source>
        <dbReference type="Pfam" id="PF01979"/>
    </source>
</evidence>
<evidence type="ECO:0000256" key="12">
    <source>
        <dbReference type="PIRSR" id="PIRSR038994-3"/>
    </source>
</evidence>
<dbReference type="AlphaFoldDB" id="A0A1S8KNG6"/>
<evidence type="ECO:0000256" key="1">
    <source>
        <dbReference type="ARBA" id="ARBA00010716"/>
    </source>
</evidence>
<feature type="binding site" evidence="11">
    <location>
        <position position="223"/>
    </location>
    <ligand>
        <name>substrate</name>
    </ligand>
</feature>
<comment type="caution">
    <text evidence="14">The sequence shown here is derived from an EMBL/GenBank/DDBJ whole genome shotgun (WGS) entry which is preliminary data.</text>
</comment>
<evidence type="ECO:0000256" key="9">
    <source>
        <dbReference type="PIRNR" id="PIRNR038994"/>
    </source>
</evidence>
<dbReference type="GO" id="GO:0046872">
    <property type="term" value="F:metal ion binding"/>
    <property type="evidence" value="ECO:0007669"/>
    <property type="project" value="UniProtKB-KW"/>
</dbReference>
<feature type="binding site" evidence="11">
    <location>
        <position position="139"/>
    </location>
    <ligand>
        <name>substrate</name>
    </ligand>
</feature>
<keyword evidence="6 9" id="KW-0119">Carbohydrate metabolism</keyword>
<evidence type="ECO:0000256" key="2">
    <source>
        <dbReference type="ARBA" id="ARBA00011899"/>
    </source>
</evidence>
<feature type="binding site" evidence="12">
    <location>
        <position position="212"/>
    </location>
    <ligand>
        <name>Zn(2+)</name>
        <dbReference type="ChEBI" id="CHEBI:29105"/>
    </ligand>
</feature>
<evidence type="ECO:0000256" key="10">
    <source>
        <dbReference type="PIRSR" id="PIRSR038994-1"/>
    </source>
</evidence>
<accession>A0A1S8KNG6</accession>
<dbReference type="GO" id="GO:0006046">
    <property type="term" value="P:N-acetylglucosamine catabolic process"/>
    <property type="evidence" value="ECO:0007669"/>
    <property type="project" value="TreeGrafter"/>
</dbReference>
<dbReference type="CDD" id="cd00854">
    <property type="entry name" value="NagA"/>
    <property type="match status" value="1"/>
</dbReference>
<dbReference type="InterPro" id="IPR006680">
    <property type="entry name" value="Amidohydro-rel"/>
</dbReference>
<name>A0A1S8KNG6_9LACT</name>
<feature type="domain" description="Amidohydrolase-related" evidence="13">
    <location>
        <begin position="53"/>
        <end position="370"/>
    </location>
</feature>
<dbReference type="NCBIfam" id="TIGR00221">
    <property type="entry name" value="nagA"/>
    <property type="match status" value="1"/>
</dbReference>